<comment type="caution">
    <text evidence="1">The sequence shown here is derived from an EMBL/GenBank/DDBJ whole genome shotgun (WGS) entry which is preliminary data.</text>
</comment>
<evidence type="ECO:0000313" key="2">
    <source>
        <dbReference type="Proteomes" id="UP001589890"/>
    </source>
</evidence>
<proteinExistence type="predicted"/>
<dbReference type="RefSeq" id="WP_380055081.1">
    <property type="nucleotide sequence ID" value="NZ_JBHLTC010000039.1"/>
</dbReference>
<organism evidence="1 2">
    <name type="scientific">Kribbella deserti</name>
    <dbReference type="NCBI Taxonomy" id="1926257"/>
    <lineage>
        <taxon>Bacteria</taxon>
        <taxon>Bacillati</taxon>
        <taxon>Actinomycetota</taxon>
        <taxon>Actinomycetes</taxon>
        <taxon>Propionibacteriales</taxon>
        <taxon>Kribbellaceae</taxon>
        <taxon>Kribbella</taxon>
    </lineage>
</organism>
<evidence type="ECO:0000313" key="1">
    <source>
        <dbReference type="EMBL" id="MFC0628571.1"/>
    </source>
</evidence>
<protein>
    <recommendedName>
        <fullName evidence="3">Lipoprotein</fullName>
    </recommendedName>
</protein>
<name>A0ABV6QVB6_9ACTN</name>
<dbReference type="Proteomes" id="UP001589890">
    <property type="component" value="Unassembled WGS sequence"/>
</dbReference>
<reference evidence="1 2" key="1">
    <citation type="submission" date="2024-09" db="EMBL/GenBank/DDBJ databases">
        <authorList>
            <person name="Sun Q."/>
            <person name="Mori K."/>
        </authorList>
    </citation>
    <scope>NUCLEOTIDE SEQUENCE [LARGE SCALE GENOMIC DNA]</scope>
    <source>
        <strain evidence="1 2">CGMCC 1.15906</strain>
    </source>
</reference>
<dbReference type="EMBL" id="JBHLTC010000039">
    <property type="protein sequence ID" value="MFC0628571.1"/>
    <property type="molecule type" value="Genomic_DNA"/>
</dbReference>
<keyword evidence="2" id="KW-1185">Reference proteome</keyword>
<evidence type="ECO:0008006" key="3">
    <source>
        <dbReference type="Google" id="ProtNLM"/>
    </source>
</evidence>
<accession>A0ABV6QVB6</accession>
<gene>
    <name evidence="1" type="ORF">ACFFGN_31165</name>
</gene>
<sequence>MALLAAASLILTGCSGEQAPSAEPAPPVIRLPENLNADSLVLYNRFTQRLLAYDQKSFTVTQESNQQNFIQYAFPVVSEYFTAGDSKGDDFSVLRVRGNRIEEVVELPPNSGIFPLATDGKQWLYTKSDYVEGRETHRVLVAVDPDGSHREYAGATGLIDSGAIIGHTLYFTTFDEPTEKYSLSSLDLRSLDAKPKPLSKGLPAGGLYVHNGLLYTSTATQLVNGKDAFDCKEFCYFYDQAGVLLRIFLNKEASLVLDVIDSRTKKVITSRKDLVDFTVSGGTLVVYRRDGIDRIPLSSKAAS</sequence>